<keyword evidence="6 9" id="KW-1133">Transmembrane helix</keyword>
<dbReference type="PANTHER" id="PTHR10707:SF16">
    <property type="entry name" value="CYTOCHROME C OXIDASE SUBUNIT 4"/>
    <property type="match status" value="1"/>
</dbReference>
<feature type="signal peptide" evidence="10">
    <location>
        <begin position="1"/>
        <end position="21"/>
    </location>
</feature>
<comment type="subcellular location">
    <subcellularLocation>
        <location evidence="1 9">Mitochondrion inner membrane</location>
        <topology evidence="1 9">Single-pass membrane protein</topology>
    </subcellularLocation>
</comment>
<dbReference type="InterPro" id="IPR036639">
    <property type="entry name" value="Cyt_c_oxidase_su4_sf"/>
</dbReference>
<evidence type="ECO:0000256" key="8">
    <source>
        <dbReference type="ARBA" id="ARBA00023136"/>
    </source>
</evidence>
<dbReference type="Pfam" id="PF02936">
    <property type="entry name" value="COX4"/>
    <property type="match status" value="1"/>
</dbReference>
<sequence length="209" mass="24176">MPCSWQIFSVFLAVLPAPSDCLHFTACTVRSSLTMMSLRVMRSSLLSRVKLLGIAGVRAAHGHEGHVSHHPDGSEPLYYDHRAFPLPDIPFRKELSSHQTALKEKERGAWKQLSQEDKIALYRIKFDQSYAEMNKPSNEWKTVFGGIFILFGITGFVVWWQSVYVYPAKPHTLDDEWKAMQMQRMLDMHIGPIQGFSSKWDYEKNEWKK</sequence>
<dbReference type="FunFam" id="1.10.442.10:FF:000001">
    <property type="entry name" value="Cytochrome c oxidase subunit 4 isoform 1"/>
    <property type="match status" value="1"/>
</dbReference>
<keyword evidence="4 9" id="KW-0812">Transmembrane</keyword>
<dbReference type="Proteomes" id="UP001295444">
    <property type="component" value="Chromosome 06"/>
</dbReference>
<evidence type="ECO:0000256" key="9">
    <source>
        <dbReference type="RuleBase" id="RU367145"/>
    </source>
</evidence>
<evidence type="ECO:0000256" key="5">
    <source>
        <dbReference type="ARBA" id="ARBA00022792"/>
    </source>
</evidence>
<dbReference type="GO" id="GO:0005743">
    <property type="term" value="C:mitochondrial inner membrane"/>
    <property type="evidence" value="ECO:0007669"/>
    <property type="project" value="UniProtKB-SubCell"/>
</dbReference>
<evidence type="ECO:0000256" key="3">
    <source>
        <dbReference type="ARBA" id="ARBA00008135"/>
    </source>
</evidence>
<comment type="pathway">
    <text evidence="2 9">Energy metabolism; oxidative phosphorylation.</text>
</comment>
<reference evidence="11" key="1">
    <citation type="submission" date="2022-03" db="EMBL/GenBank/DDBJ databases">
        <authorList>
            <person name="Alioto T."/>
            <person name="Alioto T."/>
            <person name="Gomez Garrido J."/>
        </authorList>
    </citation>
    <scope>NUCLEOTIDE SEQUENCE</scope>
</reference>
<keyword evidence="5 9" id="KW-0999">Mitochondrion inner membrane</keyword>
<keyword evidence="7 9" id="KW-0496">Mitochondrion</keyword>
<evidence type="ECO:0000256" key="7">
    <source>
        <dbReference type="ARBA" id="ARBA00023128"/>
    </source>
</evidence>
<dbReference type="SUPFAM" id="SSF81406">
    <property type="entry name" value="Mitochondrial cytochrome c oxidase subunit IV"/>
    <property type="match status" value="1"/>
</dbReference>
<comment type="similarity">
    <text evidence="3 9">Belongs to the cytochrome c oxidase IV family.</text>
</comment>
<comment type="function">
    <text evidence="9">Component of the cytochrome c oxidase, the last enzyme in the mitochondrial electron transport chain which drives oxidative phosphorylation.</text>
</comment>
<accession>A0AAD1SK55</accession>
<dbReference type="PANTHER" id="PTHR10707">
    <property type="entry name" value="CYTOCHROME C OXIDASE SUBUNIT IV"/>
    <property type="match status" value="1"/>
</dbReference>
<dbReference type="GO" id="GO:0006123">
    <property type="term" value="P:mitochondrial electron transport, cytochrome c to oxygen"/>
    <property type="evidence" value="ECO:0007669"/>
    <property type="project" value="InterPro"/>
</dbReference>
<evidence type="ECO:0000256" key="4">
    <source>
        <dbReference type="ARBA" id="ARBA00022692"/>
    </source>
</evidence>
<organism evidence="11 12">
    <name type="scientific">Pelobates cultripes</name>
    <name type="common">Western spadefoot toad</name>
    <dbReference type="NCBI Taxonomy" id="61616"/>
    <lineage>
        <taxon>Eukaryota</taxon>
        <taxon>Metazoa</taxon>
        <taxon>Chordata</taxon>
        <taxon>Craniata</taxon>
        <taxon>Vertebrata</taxon>
        <taxon>Euteleostomi</taxon>
        <taxon>Amphibia</taxon>
        <taxon>Batrachia</taxon>
        <taxon>Anura</taxon>
        <taxon>Pelobatoidea</taxon>
        <taxon>Pelobatidae</taxon>
        <taxon>Pelobates</taxon>
    </lineage>
</organism>
<comment type="subunit">
    <text evidence="9">Component of the cytochrome c oxidase (complex IV, CIV), a multisubunit enzyme composed of 14 subunits.</text>
</comment>
<dbReference type="CDD" id="cd00922">
    <property type="entry name" value="Cyt_c_Oxidase_IV"/>
    <property type="match status" value="1"/>
</dbReference>
<name>A0AAD1SK55_PELCU</name>
<proteinExistence type="inferred from homology"/>
<feature type="transmembrane region" description="Helical" evidence="9">
    <location>
        <begin position="143"/>
        <end position="160"/>
    </location>
</feature>
<dbReference type="GO" id="GO:0045277">
    <property type="term" value="C:respiratory chain complex IV"/>
    <property type="evidence" value="ECO:0007669"/>
    <property type="project" value="InterPro"/>
</dbReference>
<dbReference type="InterPro" id="IPR013288">
    <property type="entry name" value="Cyt_c_oxidase_su4"/>
</dbReference>
<evidence type="ECO:0000256" key="1">
    <source>
        <dbReference type="ARBA" id="ARBA00004434"/>
    </source>
</evidence>
<evidence type="ECO:0000313" key="11">
    <source>
        <dbReference type="EMBL" id="CAH2303031.1"/>
    </source>
</evidence>
<dbReference type="EMBL" id="OW240917">
    <property type="protein sequence ID" value="CAH2303031.1"/>
    <property type="molecule type" value="Genomic_DNA"/>
</dbReference>
<gene>
    <name evidence="11" type="ORF">PECUL_23A050440</name>
</gene>
<protein>
    <recommendedName>
        <fullName evidence="9">Cytochrome c oxidase subunit 4</fullName>
    </recommendedName>
</protein>
<keyword evidence="8 9" id="KW-0472">Membrane</keyword>
<dbReference type="InterPro" id="IPR004203">
    <property type="entry name" value="Cyt_c_oxidase_su4_fam"/>
</dbReference>
<evidence type="ECO:0000256" key="10">
    <source>
        <dbReference type="SAM" id="SignalP"/>
    </source>
</evidence>
<evidence type="ECO:0000256" key="6">
    <source>
        <dbReference type="ARBA" id="ARBA00022989"/>
    </source>
</evidence>
<evidence type="ECO:0000313" key="12">
    <source>
        <dbReference type="Proteomes" id="UP001295444"/>
    </source>
</evidence>
<dbReference type="AlphaFoldDB" id="A0AAD1SK55"/>
<evidence type="ECO:0000256" key="2">
    <source>
        <dbReference type="ARBA" id="ARBA00004673"/>
    </source>
</evidence>
<keyword evidence="12" id="KW-1185">Reference proteome</keyword>
<keyword evidence="10" id="KW-0732">Signal</keyword>
<dbReference type="PRINTS" id="PR01873">
    <property type="entry name" value="CYTCOXIDASE4"/>
</dbReference>
<feature type="chain" id="PRO_5042065888" description="Cytochrome c oxidase subunit 4" evidence="10">
    <location>
        <begin position="22"/>
        <end position="209"/>
    </location>
</feature>
<dbReference type="Gene3D" id="1.10.442.10">
    <property type="entry name" value="Cytochrome c oxidase subunit IV"/>
    <property type="match status" value="1"/>
</dbReference>